<protein>
    <recommendedName>
        <fullName evidence="6">Bicarbonate transporter-like transmembrane domain-containing protein</fullName>
    </recommendedName>
</protein>
<dbReference type="PANTHER" id="PTHR11453:SF36">
    <property type="entry name" value="ANION EXCHANGE PROTEIN"/>
    <property type="match status" value="1"/>
</dbReference>
<evidence type="ECO:0000256" key="5">
    <source>
        <dbReference type="SAM" id="Phobius"/>
    </source>
</evidence>
<evidence type="ECO:0000256" key="3">
    <source>
        <dbReference type="ARBA" id="ARBA00022989"/>
    </source>
</evidence>
<dbReference type="PANTHER" id="PTHR11453">
    <property type="entry name" value="ANION EXCHANGE PROTEIN"/>
    <property type="match status" value="1"/>
</dbReference>
<evidence type="ECO:0000256" key="2">
    <source>
        <dbReference type="ARBA" id="ARBA00022692"/>
    </source>
</evidence>
<dbReference type="InterPro" id="IPR003020">
    <property type="entry name" value="HCO3_transpt_euk"/>
</dbReference>
<keyword evidence="8" id="KW-1185">Reference proteome</keyword>
<dbReference type="GO" id="GO:0005452">
    <property type="term" value="F:solute:inorganic anion antiporter activity"/>
    <property type="evidence" value="ECO:0007669"/>
    <property type="project" value="InterPro"/>
</dbReference>
<dbReference type="AlphaFoldDB" id="A0AAD5NAU5"/>
<evidence type="ECO:0000259" key="6">
    <source>
        <dbReference type="Pfam" id="PF00955"/>
    </source>
</evidence>
<evidence type="ECO:0000256" key="1">
    <source>
        <dbReference type="ARBA" id="ARBA00004141"/>
    </source>
</evidence>
<comment type="caution">
    <text evidence="7">The sequence shown here is derived from an EMBL/GenBank/DDBJ whole genome shotgun (WGS) entry which is preliminary data.</text>
</comment>
<comment type="subcellular location">
    <subcellularLocation>
        <location evidence="1">Membrane</location>
        <topology evidence="1">Multi-pass membrane protein</topology>
    </subcellularLocation>
</comment>
<evidence type="ECO:0000313" key="7">
    <source>
        <dbReference type="EMBL" id="KAJ1364174.1"/>
    </source>
</evidence>
<reference evidence="7" key="1">
    <citation type="submission" date="2021-06" db="EMBL/GenBank/DDBJ databases">
        <title>Parelaphostrongylus tenuis whole genome reference sequence.</title>
        <authorList>
            <person name="Garwood T.J."/>
            <person name="Larsen P.A."/>
            <person name="Fountain-Jones N.M."/>
            <person name="Garbe J.R."/>
            <person name="Macchietto M.G."/>
            <person name="Kania S.A."/>
            <person name="Gerhold R.W."/>
            <person name="Richards J.E."/>
            <person name="Wolf T.M."/>
        </authorList>
    </citation>
    <scope>NUCLEOTIDE SEQUENCE</scope>
    <source>
        <strain evidence="7">MNPRO001-30</strain>
        <tissue evidence="7">Meninges</tissue>
    </source>
</reference>
<feature type="domain" description="Bicarbonate transporter-like transmembrane" evidence="6">
    <location>
        <begin position="1"/>
        <end position="97"/>
    </location>
</feature>
<sequence length="125" mass="14610">MGVVSLLGQQFVQRIALLFTSIKHQPDYSWLRSVKMKRVHLFTLIQLLSIGALFVVKYTKAISMIFPLMLVFMVLIRMFVLERVFSQLELSSLDDMLPSFKEVVLAPKQKRPRQRETEELIIARK</sequence>
<keyword evidence="3 5" id="KW-1133">Transmembrane helix</keyword>
<proteinExistence type="predicted"/>
<dbReference type="GO" id="GO:0008510">
    <property type="term" value="F:sodium:bicarbonate symporter activity"/>
    <property type="evidence" value="ECO:0007669"/>
    <property type="project" value="TreeGrafter"/>
</dbReference>
<keyword evidence="4 5" id="KW-0472">Membrane</keyword>
<dbReference type="EMBL" id="JAHQIW010004882">
    <property type="protein sequence ID" value="KAJ1364174.1"/>
    <property type="molecule type" value="Genomic_DNA"/>
</dbReference>
<organism evidence="7 8">
    <name type="scientific">Parelaphostrongylus tenuis</name>
    <name type="common">Meningeal worm</name>
    <dbReference type="NCBI Taxonomy" id="148309"/>
    <lineage>
        <taxon>Eukaryota</taxon>
        <taxon>Metazoa</taxon>
        <taxon>Ecdysozoa</taxon>
        <taxon>Nematoda</taxon>
        <taxon>Chromadorea</taxon>
        <taxon>Rhabditida</taxon>
        <taxon>Rhabditina</taxon>
        <taxon>Rhabditomorpha</taxon>
        <taxon>Strongyloidea</taxon>
        <taxon>Metastrongylidae</taxon>
        <taxon>Parelaphostrongylus</taxon>
    </lineage>
</organism>
<accession>A0AAD5NAU5</accession>
<keyword evidence="2 5" id="KW-0812">Transmembrane</keyword>
<feature type="transmembrane region" description="Helical" evidence="5">
    <location>
        <begin position="62"/>
        <end position="80"/>
    </location>
</feature>
<evidence type="ECO:0000256" key="4">
    <source>
        <dbReference type="ARBA" id="ARBA00023136"/>
    </source>
</evidence>
<name>A0AAD5NAU5_PARTN</name>
<dbReference type="GO" id="GO:0006820">
    <property type="term" value="P:monoatomic anion transport"/>
    <property type="evidence" value="ECO:0007669"/>
    <property type="project" value="InterPro"/>
</dbReference>
<gene>
    <name evidence="7" type="ORF">KIN20_024202</name>
</gene>
<feature type="transmembrane region" description="Helical" evidence="5">
    <location>
        <begin position="39"/>
        <end position="56"/>
    </location>
</feature>
<dbReference type="Pfam" id="PF00955">
    <property type="entry name" value="HCO3_cotransp"/>
    <property type="match status" value="1"/>
</dbReference>
<dbReference type="GO" id="GO:0005886">
    <property type="term" value="C:plasma membrane"/>
    <property type="evidence" value="ECO:0007669"/>
    <property type="project" value="TreeGrafter"/>
</dbReference>
<dbReference type="InterPro" id="IPR011531">
    <property type="entry name" value="HCO3_transpt-like_TM_dom"/>
</dbReference>
<evidence type="ECO:0000313" key="8">
    <source>
        <dbReference type="Proteomes" id="UP001196413"/>
    </source>
</evidence>
<dbReference type="GO" id="GO:0051453">
    <property type="term" value="P:regulation of intracellular pH"/>
    <property type="evidence" value="ECO:0007669"/>
    <property type="project" value="TreeGrafter"/>
</dbReference>
<dbReference type="Proteomes" id="UP001196413">
    <property type="component" value="Unassembled WGS sequence"/>
</dbReference>